<dbReference type="EMBL" id="AVPU01000002">
    <property type="protein sequence ID" value="KGM55979.1"/>
    <property type="molecule type" value="Genomic_DNA"/>
</dbReference>
<gene>
    <name evidence="8" type="ORF">N800_10130</name>
</gene>
<dbReference type="GO" id="GO:0004252">
    <property type="term" value="F:serine-type endopeptidase activity"/>
    <property type="evidence" value="ECO:0007669"/>
    <property type="project" value="UniProtKB-UniRule"/>
</dbReference>
<dbReference type="Pfam" id="PF00395">
    <property type="entry name" value="SLH"/>
    <property type="match status" value="1"/>
</dbReference>
<evidence type="ECO:0000256" key="6">
    <source>
        <dbReference type="PROSITE-ProRule" id="PRU01240"/>
    </source>
</evidence>
<feature type="active site" description="Charge relay system" evidence="5 6">
    <location>
        <position position="137"/>
    </location>
</feature>
<dbReference type="PROSITE" id="PS00137">
    <property type="entry name" value="SUBTILASE_HIS"/>
    <property type="match status" value="1"/>
</dbReference>
<proteinExistence type="inferred from homology"/>
<dbReference type="InterPro" id="IPR050131">
    <property type="entry name" value="Peptidase_S8_subtilisin-like"/>
</dbReference>
<evidence type="ECO:0000256" key="3">
    <source>
        <dbReference type="ARBA" id="ARBA00022801"/>
    </source>
</evidence>
<reference evidence="8 9" key="1">
    <citation type="submission" date="2013-08" db="EMBL/GenBank/DDBJ databases">
        <title>Genome sequencing of Lysobacter.</title>
        <authorList>
            <person name="Zhang S."/>
            <person name="Wang G."/>
        </authorList>
    </citation>
    <scope>NUCLEOTIDE SEQUENCE [LARGE SCALE GENOMIC DNA]</scope>
    <source>
        <strain evidence="8 9">GH1-9</strain>
    </source>
</reference>
<dbReference type="STRING" id="1385517.N800_10130"/>
<dbReference type="InterPro" id="IPR022398">
    <property type="entry name" value="Peptidase_S8_His-AS"/>
</dbReference>
<dbReference type="InterPro" id="IPR023828">
    <property type="entry name" value="Peptidase_S8_Ser-AS"/>
</dbReference>
<organism evidence="8 9">
    <name type="scientific">Lysobacter daejeonensis GH1-9</name>
    <dbReference type="NCBI Taxonomy" id="1385517"/>
    <lineage>
        <taxon>Bacteria</taxon>
        <taxon>Pseudomonadati</taxon>
        <taxon>Pseudomonadota</taxon>
        <taxon>Gammaproteobacteria</taxon>
        <taxon>Lysobacterales</taxon>
        <taxon>Lysobacteraceae</taxon>
        <taxon>Aerolutibacter</taxon>
    </lineage>
</organism>
<dbReference type="PANTHER" id="PTHR43806:SF65">
    <property type="entry name" value="SERINE PROTEASE APRX"/>
    <property type="match status" value="1"/>
</dbReference>
<feature type="active site" description="Charge relay system" evidence="5 6">
    <location>
        <position position="187"/>
    </location>
</feature>
<dbReference type="PRINTS" id="PR00723">
    <property type="entry name" value="SUBTILISIN"/>
</dbReference>
<evidence type="ECO:0000313" key="9">
    <source>
        <dbReference type="Proteomes" id="UP000029998"/>
    </source>
</evidence>
<evidence type="ECO:0000256" key="1">
    <source>
        <dbReference type="ARBA" id="ARBA00011073"/>
    </source>
</evidence>
<dbReference type="InterPro" id="IPR015500">
    <property type="entry name" value="Peptidase_S8_subtilisin-rel"/>
</dbReference>
<sequence length="810" mass="83908">MAAAMLATPMLAEARRLDPLLESMLPGVPPGETVEVIVAFHGEAPISSAQKSRLEAMGLKGLSMRSLPIVGTVATPSQVKALLAMDDVRSVWLNAPLDLENREATQLTGVDRLRTDEGLRVSGMPVTGRGLSVLVNDSGVDGTHPDLKFPEHTRQNVAAQTNLYSVDSVLPITYTEGVPNTDIGGGHGTHVAGTIGGNGAASAGAQEGVAPGAGIIGYGSGAGLFILDTIGGFDYALTHQAQYNIRVVSNSFGNTGDTGTDFDPDDPTNIATKRLADRGVVVVFSAGNSGSGEGTITGNFKKAPWVVTVAAGDKRGLLADFSSRGRRSKGGEVVVGGKTFTWEDRPTVTAPGVDIASARASLGALDKTSAQSDIEILGPGQAVYYTHMSGTSMAAPHVSGIVALMLEANPSLGWREVKRILQETANNMPGRASWEAGAGYVNAYAAVQAAMQAGSFGATVNAARTFNAQAQVSVAGSTSYPIQFDPVLPPDVRQFTVDGNIAVVSASANVGDNTVAISLTDPNGKRYGSSIALPVLGQNIAVSAPGVPGTWTVTVRGVGSVSGVALDPLRVTNGYGIPGTVDVTVRQLRTDGFSGLADVATHPARGFIEYGISNRLLDGKADGAFHPDAALSRAEMADYLVTGSGVRQSLPLGNAASFGDVGPSHPAWPFVEAATAAGAPQRDLAYSQAGVMGSVNGSFRPDDKVTRVSLAYSLVQAMGLQAQAEQPVDQLTVLNGSERIAIADSSSVPTALRGYVQMALDLGLIPARFTLVQGPYDLQPRLTAYFDGGKWVTRADFAAATARSYDVYRQ</sequence>
<feature type="active site" description="Charge relay system" evidence="5 6">
    <location>
        <position position="392"/>
    </location>
</feature>
<feature type="domain" description="SLH" evidence="7">
    <location>
        <begin position="591"/>
        <end position="653"/>
    </location>
</feature>
<accession>A0A0A0EZL4</accession>
<evidence type="ECO:0000256" key="4">
    <source>
        <dbReference type="ARBA" id="ARBA00022825"/>
    </source>
</evidence>
<evidence type="ECO:0000256" key="2">
    <source>
        <dbReference type="ARBA" id="ARBA00022670"/>
    </source>
</evidence>
<dbReference type="SUPFAM" id="SSF52743">
    <property type="entry name" value="Subtilisin-like"/>
    <property type="match status" value="1"/>
</dbReference>
<keyword evidence="3 6" id="KW-0378">Hydrolase</keyword>
<evidence type="ECO:0000256" key="5">
    <source>
        <dbReference type="PIRSR" id="PIRSR615500-1"/>
    </source>
</evidence>
<dbReference type="InterPro" id="IPR001119">
    <property type="entry name" value="SLH_dom"/>
</dbReference>
<dbReference type="AlphaFoldDB" id="A0A0A0EZL4"/>
<evidence type="ECO:0000313" key="8">
    <source>
        <dbReference type="EMBL" id="KGM55979.1"/>
    </source>
</evidence>
<dbReference type="PANTHER" id="PTHR43806">
    <property type="entry name" value="PEPTIDASE S8"/>
    <property type="match status" value="1"/>
</dbReference>
<protein>
    <submittedName>
        <fullName evidence="8">Peptidase S8</fullName>
    </submittedName>
</protein>
<dbReference type="PROSITE" id="PS51272">
    <property type="entry name" value="SLH"/>
    <property type="match status" value="2"/>
</dbReference>
<comment type="similarity">
    <text evidence="1 6">Belongs to the peptidase S8 family.</text>
</comment>
<keyword evidence="9" id="KW-1185">Reference proteome</keyword>
<dbReference type="GO" id="GO:0006508">
    <property type="term" value="P:proteolysis"/>
    <property type="evidence" value="ECO:0007669"/>
    <property type="project" value="UniProtKB-KW"/>
</dbReference>
<dbReference type="InterPro" id="IPR000209">
    <property type="entry name" value="Peptidase_S8/S53_dom"/>
</dbReference>
<name>A0A0A0EZL4_9GAMM</name>
<keyword evidence="4 6" id="KW-0720">Serine protease</keyword>
<dbReference type="Gene3D" id="3.40.50.200">
    <property type="entry name" value="Peptidase S8/S53 domain"/>
    <property type="match status" value="1"/>
</dbReference>
<dbReference type="Proteomes" id="UP000029998">
    <property type="component" value="Unassembled WGS sequence"/>
</dbReference>
<dbReference type="PROSITE" id="PS00138">
    <property type="entry name" value="SUBTILASE_SER"/>
    <property type="match status" value="1"/>
</dbReference>
<dbReference type="eggNOG" id="COG1404">
    <property type="taxonomic scope" value="Bacteria"/>
</dbReference>
<comment type="caution">
    <text evidence="8">The sequence shown here is derived from an EMBL/GenBank/DDBJ whole genome shotgun (WGS) entry which is preliminary data.</text>
</comment>
<dbReference type="PROSITE" id="PS51892">
    <property type="entry name" value="SUBTILASE"/>
    <property type="match status" value="1"/>
</dbReference>
<dbReference type="Pfam" id="PF00082">
    <property type="entry name" value="Peptidase_S8"/>
    <property type="match status" value="1"/>
</dbReference>
<feature type="domain" description="SLH" evidence="7">
    <location>
        <begin position="654"/>
        <end position="728"/>
    </location>
</feature>
<evidence type="ECO:0000259" key="7">
    <source>
        <dbReference type="PROSITE" id="PS51272"/>
    </source>
</evidence>
<dbReference type="InterPro" id="IPR036852">
    <property type="entry name" value="Peptidase_S8/S53_dom_sf"/>
</dbReference>
<keyword evidence="2 6" id="KW-0645">Protease</keyword>